<dbReference type="EMBL" id="AUZX01002446">
    <property type="protein sequence ID" value="EQD76560.1"/>
    <property type="molecule type" value="Genomic_DNA"/>
</dbReference>
<proteinExistence type="predicted"/>
<feature type="transmembrane region" description="Helical" evidence="1">
    <location>
        <begin position="114"/>
        <end position="139"/>
    </location>
</feature>
<keyword evidence="1" id="KW-0472">Membrane</keyword>
<reference evidence="2" key="2">
    <citation type="journal article" date="2014" name="ISME J.">
        <title>Microbial stratification in low pH oxic and suboxic macroscopic growths along an acid mine drainage.</title>
        <authorList>
            <person name="Mendez-Garcia C."/>
            <person name="Mesa V."/>
            <person name="Sprenger R.R."/>
            <person name="Richter M."/>
            <person name="Diez M.S."/>
            <person name="Solano J."/>
            <person name="Bargiela R."/>
            <person name="Golyshina O.V."/>
            <person name="Manteca A."/>
            <person name="Ramos J.L."/>
            <person name="Gallego J.R."/>
            <person name="Llorente I."/>
            <person name="Martins Dos Santos V.A."/>
            <person name="Jensen O.N."/>
            <person name="Pelaez A.I."/>
            <person name="Sanchez J."/>
            <person name="Ferrer M."/>
        </authorList>
    </citation>
    <scope>NUCLEOTIDE SEQUENCE</scope>
</reference>
<name>T1D289_9ZZZZ</name>
<evidence type="ECO:0000313" key="2">
    <source>
        <dbReference type="EMBL" id="EQD76560.1"/>
    </source>
</evidence>
<gene>
    <name evidence="2" type="ORF">B1A_03322</name>
</gene>
<keyword evidence="2" id="KW-0969">Cilium</keyword>
<keyword evidence="2" id="KW-0966">Cell projection</keyword>
<keyword evidence="2" id="KW-0282">Flagellum</keyword>
<evidence type="ECO:0000256" key="1">
    <source>
        <dbReference type="SAM" id="Phobius"/>
    </source>
</evidence>
<keyword evidence="1" id="KW-1133">Transmembrane helix</keyword>
<feature type="transmembrane region" description="Helical" evidence="1">
    <location>
        <begin position="26"/>
        <end position="51"/>
    </location>
</feature>
<keyword evidence="1" id="KW-0812">Transmembrane</keyword>
<dbReference type="AlphaFoldDB" id="T1D289"/>
<organism evidence="2">
    <name type="scientific">mine drainage metagenome</name>
    <dbReference type="NCBI Taxonomy" id="410659"/>
    <lineage>
        <taxon>unclassified sequences</taxon>
        <taxon>metagenomes</taxon>
        <taxon>ecological metagenomes</taxon>
    </lineage>
</organism>
<feature type="transmembrane region" description="Helical" evidence="1">
    <location>
        <begin position="81"/>
        <end position="102"/>
    </location>
</feature>
<reference evidence="2" key="1">
    <citation type="submission" date="2013-08" db="EMBL/GenBank/DDBJ databases">
        <authorList>
            <person name="Mendez C."/>
            <person name="Richter M."/>
            <person name="Ferrer M."/>
            <person name="Sanchez J."/>
        </authorList>
    </citation>
    <scope>NUCLEOTIDE SEQUENCE</scope>
</reference>
<sequence length="140" mass="15396">SQIAGNIVADNFDKVTRMRKRRHSSINSFIGVMYGISAGLAFALSISYSILNFISSIFNTFPHKFINDLGVFVGQPPNTMFIVEFFIVVILFMHAFVAGTALKVGDGGKLIHGLHHFIGIVWLISITIVGTNVIVSHLLF</sequence>
<feature type="non-terminal residue" evidence="2">
    <location>
        <position position="1"/>
    </location>
</feature>
<comment type="caution">
    <text evidence="2">The sequence shown here is derived from an EMBL/GenBank/DDBJ whole genome shotgun (WGS) entry which is preliminary data.</text>
</comment>
<protein>
    <submittedName>
        <fullName evidence="2">Flagellar assembly protein J</fullName>
    </submittedName>
</protein>
<accession>T1D289</accession>